<dbReference type="InterPro" id="IPR036259">
    <property type="entry name" value="MFS_trans_sf"/>
</dbReference>
<feature type="transmembrane region" description="Helical" evidence="1">
    <location>
        <begin position="338"/>
        <end position="360"/>
    </location>
</feature>
<keyword evidence="1" id="KW-0812">Transmembrane</keyword>
<name>A0ABQ9EYZ0_TEGGR</name>
<feature type="transmembrane region" description="Helical" evidence="1">
    <location>
        <begin position="443"/>
        <end position="467"/>
    </location>
</feature>
<feature type="transmembrane region" description="Helical" evidence="1">
    <location>
        <begin position="479"/>
        <end position="499"/>
    </location>
</feature>
<dbReference type="Proteomes" id="UP001217089">
    <property type="component" value="Unassembled WGS sequence"/>
</dbReference>
<keyword evidence="1" id="KW-0472">Membrane</keyword>
<evidence type="ECO:0000313" key="3">
    <source>
        <dbReference type="Proteomes" id="UP001217089"/>
    </source>
</evidence>
<dbReference type="SUPFAM" id="SSF103473">
    <property type="entry name" value="MFS general substrate transporter"/>
    <property type="match status" value="2"/>
</dbReference>
<accession>A0ABQ9EYZ0</accession>
<feature type="transmembrane region" description="Helical" evidence="1">
    <location>
        <begin position="20"/>
        <end position="40"/>
    </location>
</feature>
<dbReference type="InterPro" id="IPR011701">
    <property type="entry name" value="MFS"/>
</dbReference>
<evidence type="ECO:0000256" key="1">
    <source>
        <dbReference type="SAM" id="Phobius"/>
    </source>
</evidence>
<feature type="transmembrane region" description="Helical" evidence="1">
    <location>
        <begin position="172"/>
        <end position="192"/>
    </location>
</feature>
<gene>
    <name evidence="2" type="ORF">KUTeg_012252</name>
</gene>
<keyword evidence="3" id="KW-1185">Reference proteome</keyword>
<organism evidence="2 3">
    <name type="scientific">Tegillarca granosa</name>
    <name type="common">Malaysian cockle</name>
    <name type="synonym">Anadara granosa</name>
    <dbReference type="NCBI Taxonomy" id="220873"/>
    <lineage>
        <taxon>Eukaryota</taxon>
        <taxon>Metazoa</taxon>
        <taxon>Spiralia</taxon>
        <taxon>Lophotrochozoa</taxon>
        <taxon>Mollusca</taxon>
        <taxon>Bivalvia</taxon>
        <taxon>Autobranchia</taxon>
        <taxon>Pteriomorphia</taxon>
        <taxon>Arcoida</taxon>
        <taxon>Arcoidea</taxon>
        <taxon>Arcidae</taxon>
        <taxon>Tegillarca</taxon>
    </lineage>
</organism>
<feature type="transmembrane region" description="Helical" evidence="1">
    <location>
        <begin position="394"/>
        <end position="413"/>
    </location>
</feature>
<feature type="transmembrane region" description="Helical" evidence="1">
    <location>
        <begin position="302"/>
        <end position="326"/>
    </location>
</feature>
<sequence length="581" mass="63199">MTHGPTTFLISLYFEKRRNLANAILVSGGSFGGLVFPQVYRFLLDQLELRGALLITSGMLLQSVVGASLLRPTGFYKSKQENTKNSDLFDAVDDKYRERSMTDPVNGVVTSLQIKESELSESKRKLWSIVIFSVVHGLLAGALVALIPSIVIDFLGIESYRTAMGLTLLSQGLVMSTGLPVIGCTINTTLVVGSTRAFGIYFVEFISTFDADVSMTSLINGLLQITYSVGFGLINGPTTYLTSLYFDKRRNLVNTILLSGGGIGGLILPPIYRFLLDLYELRGALLITVGILHHSVAASEMWSIILFSVIHGLLSGSIVALSPALIIDFLSLDNYRTAMGVALLFQGFAMCAVLPIIGIYTLKVSLNNTRCVTRFYRHICDIISGFRRMLPVVIYTYNVIFTALPVLTVGLRIISVRQSVMIGAFLCSLSYGLNSLATNIEYLIVTQGIIFGSGSAFMFSTSLILLGRYFKKYRGLANGVAIAGSSLGGLVLPPIFSYILNTYGLYGGMIVTSGILLNIFVAAALLRPPSFYETKSNKTPPRYVANEKPIQDFEIKLDGNAASSLPMLVSDNGPVELHNTQ</sequence>
<feature type="transmembrane region" description="Helical" evidence="1">
    <location>
        <begin position="252"/>
        <end position="272"/>
    </location>
</feature>
<feature type="transmembrane region" description="Helical" evidence="1">
    <location>
        <begin position="505"/>
        <end position="526"/>
    </location>
</feature>
<dbReference type="PANTHER" id="PTHR11360">
    <property type="entry name" value="MONOCARBOXYLATE TRANSPORTER"/>
    <property type="match status" value="1"/>
</dbReference>
<dbReference type="PANTHER" id="PTHR11360:SF303">
    <property type="entry name" value="MAJOR FACILITATOR SUPERFAMILY (MFS) PROFILE DOMAIN-CONTAINING PROTEIN"/>
    <property type="match status" value="1"/>
</dbReference>
<comment type="caution">
    <text evidence="2">The sequence shown here is derived from an EMBL/GenBank/DDBJ whole genome shotgun (WGS) entry which is preliminary data.</text>
</comment>
<feature type="transmembrane region" description="Helical" evidence="1">
    <location>
        <begin position="52"/>
        <end position="70"/>
    </location>
</feature>
<proteinExistence type="predicted"/>
<reference evidence="2 3" key="1">
    <citation type="submission" date="2022-12" db="EMBL/GenBank/DDBJ databases">
        <title>Chromosome-level genome of Tegillarca granosa.</title>
        <authorList>
            <person name="Kim J."/>
        </authorList>
    </citation>
    <scope>NUCLEOTIDE SEQUENCE [LARGE SCALE GENOMIC DNA]</scope>
    <source>
        <strain evidence="2">Teg-2019</strain>
        <tissue evidence="2">Adductor muscle</tissue>
    </source>
</reference>
<dbReference type="Gene3D" id="1.20.1250.20">
    <property type="entry name" value="MFS general substrate transporter like domains"/>
    <property type="match status" value="2"/>
</dbReference>
<feature type="non-terminal residue" evidence="2">
    <location>
        <position position="581"/>
    </location>
</feature>
<feature type="transmembrane region" description="Helical" evidence="1">
    <location>
        <begin position="126"/>
        <end position="152"/>
    </location>
</feature>
<keyword evidence="1" id="KW-1133">Transmembrane helix</keyword>
<dbReference type="InterPro" id="IPR050327">
    <property type="entry name" value="Proton-linked_MCT"/>
</dbReference>
<evidence type="ECO:0000313" key="2">
    <source>
        <dbReference type="EMBL" id="KAJ8310387.1"/>
    </source>
</evidence>
<dbReference type="EMBL" id="JARBDR010000640">
    <property type="protein sequence ID" value="KAJ8310387.1"/>
    <property type="molecule type" value="Genomic_DNA"/>
</dbReference>
<dbReference type="Pfam" id="PF07690">
    <property type="entry name" value="MFS_1"/>
    <property type="match status" value="2"/>
</dbReference>
<protein>
    <submittedName>
        <fullName evidence="2">Uncharacterized protein</fullName>
    </submittedName>
</protein>